<gene>
    <name evidence="3" type="ORF">A3770_19p83590</name>
</gene>
<feature type="compositionally biased region" description="Polar residues" evidence="1">
    <location>
        <begin position="158"/>
        <end position="184"/>
    </location>
</feature>
<dbReference type="InterPro" id="IPR041337">
    <property type="entry name" value="hnRNP_Q_AcD"/>
</dbReference>
<evidence type="ECO:0000256" key="1">
    <source>
        <dbReference type="SAM" id="MobiDB-lite"/>
    </source>
</evidence>
<keyword evidence="4" id="KW-1185">Reference proteome</keyword>
<organism evidence="3 4">
    <name type="scientific">Chloropicon primus</name>
    <dbReference type="NCBI Taxonomy" id="1764295"/>
    <lineage>
        <taxon>Eukaryota</taxon>
        <taxon>Viridiplantae</taxon>
        <taxon>Chlorophyta</taxon>
        <taxon>Chloropicophyceae</taxon>
        <taxon>Chloropicales</taxon>
        <taxon>Chloropicaceae</taxon>
        <taxon>Chloropicon</taxon>
    </lineage>
</organism>
<feature type="domain" description="Heterogeneous nuclear ribonucleoprotein Q acidic" evidence="2">
    <location>
        <begin position="373"/>
        <end position="442"/>
    </location>
</feature>
<evidence type="ECO:0000313" key="4">
    <source>
        <dbReference type="Proteomes" id="UP000316726"/>
    </source>
</evidence>
<dbReference type="STRING" id="1764295.A0A5B8MZV8"/>
<dbReference type="CDD" id="cd21039">
    <property type="entry name" value="NURR"/>
    <property type="match status" value="2"/>
</dbReference>
<dbReference type="AlphaFoldDB" id="A0A5B8MZV8"/>
<proteinExistence type="predicted"/>
<sequence length="726" mass="79914">MAWNMIPPPDGELKLQDGDFVDDVEDKDVGEVLDYLLRDGSPGPNGTRSREGIPAGKKGNAEKEKKAGGGMPNLSLKIKRKDSGEVVKLENGTENGNGAGGKPLTGKPLSIQVVKRRGSSDSSGLMKKRNSDAAGGFNTSYVLDGEDEVATPTKKTRVNSFRSPSESQANSENDSGILSRSGSLNFGRPQDGNNAWATMNERIRRFSPQKSDGGTNKGSFSSEAEAETSPSRTGLSFKKALEKGEDLSAEEVRKYSNGSEEAKYLIKSMAAETRKAYFKLIDKRIISEYDVDNMCLQTLTRLGDKEACEVLKVLEKEARFSSFRNVSAYLAQIINNFRHERNKQAAAGIVVTEMKVSPGQNGNPSSEVSKIPELPESIQKRLDFLFTSGQISKSMMNPLLYEHLASLPESGAMAVLVTLEGIDMKKIRNFTAFFISLCNKCRKESQYGSRSRFSPSHGDSPKWRRGGGQLARHFRTSPGDHNRWARGSPQGGGQSDLKDHTKYQKALGVRVHELHKLSPFAMYTPASVALKLQNLHDKGITFVTLLDDRSWKTLSTMEESIVSNVVSDVGDRLKQDMMMPDDGKFTKIRNLNAFFLDLVKKQSDLINTGLGGSSSHGTPPGRAMAGGFGTPSPPPFFTKALDPKRFDELSEETRKELDMLVASSGGLLDHGMFDMRAVKLLARLGDTNMKLACTQLRKVDTRRIRNLFAFFLGMCRNYINGELLKK</sequence>
<evidence type="ECO:0000313" key="3">
    <source>
        <dbReference type="EMBL" id="QDZ25841.1"/>
    </source>
</evidence>
<dbReference type="EMBL" id="CP031052">
    <property type="protein sequence ID" value="QDZ25841.1"/>
    <property type="molecule type" value="Genomic_DNA"/>
</dbReference>
<feature type="compositionally biased region" description="Polar residues" evidence="1">
    <location>
        <begin position="208"/>
        <end position="234"/>
    </location>
</feature>
<protein>
    <recommendedName>
        <fullName evidence="2">Heterogeneous nuclear ribonucleoprotein Q acidic domain-containing protein</fullName>
    </recommendedName>
</protein>
<name>A0A5B8MZV8_9CHLO</name>
<accession>A0A5B8MZV8</accession>
<evidence type="ECO:0000259" key="2">
    <source>
        <dbReference type="Pfam" id="PF18360"/>
    </source>
</evidence>
<dbReference type="OrthoDB" id="3800936at2759"/>
<feature type="domain" description="Heterogeneous nuclear ribonucleoprotein Q acidic" evidence="2">
    <location>
        <begin position="277"/>
        <end position="338"/>
    </location>
</feature>
<reference evidence="3 4" key="1">
    <citation type="submission" date="2018-07" db="EMBL/GenBank/DDBJ databases">
        <title>The complete nuclear genome of the prasinophyte Chloropicon primus (CCMP1205).</title>
        <authorList>
            <person name="Pombert J.-F."/>
            <person name="Otis C."/>
            <person name="Turmel M."/>
            <person name="Lemieux C."/>
        </authorList>
    </citation>
    <scope>NUCLEOTIDE SEQUENCE [LARGE SCALE GENOMIC DNA]</scope>
    <source>
        <strain evidence="3 4">CCMP1205</strain>
    </source>
</reference>
<dbReference type="Proteomes" id="UP000316726">
    <property type="component" value="Chromosome 19"/>
</dbReference>
<feature type="region of interest" description="Disordered" evidence="1">
    <location>
        <begin position="36"/>
        <end position="237"/>
    </location>
</feature>
<dbReference type="Pfam" id="PF18360">
    <property type="entry name" value="hnRNP_Q_AcD"/>
    <property type="match status" value="2"/>
</dbReference>
<feature type="region of interest" description="Disordered" evidence="1">
    <location>
        <begin position="447"/>
        <end position="498"/>
    </location>
</feature>